<dbReference type="EMBL" id="FXUL01000018">
    <property type="protein sequence ID" value="SMP72658.1"/>
    <property type="molecule type" value="Genomic_DNA"/>
</dbReference>
<gene>
    <name evidence="3" type="ORF">SAMN06295970_11886</name>
</gene>
<dbReference type="RefSeq" id="WP_283444137.1">
    <property type="nucleotide sequence ID" value="NZ_FXUL01000018.1"/>
</dbReference>
<proteinExistence type="predicted"/>
<evidence type="ECO:0000256" key="1">
    <source>
        <dbReference type="SAM" id="Phobius"/>
    </source>
</evidence>
<reference evidence="3 4" key="1">
    <citation type="submission" date="2017-05" db="EMBL/GenBank/DDBJ databases">
        <authorList>
            <person name="Varghese N."/>
            <person name="Submissions S."/>
        </authorList>
    </citation>
    <scope>NUCLEOTIDE SEQUENCE [LARGE SCALE GENOMIC DNA]</scope>
    <source>
        <strain evidence="3 4">DSM 26001</strain>
    </source>
</reference>
<dbReference type="Proteomes" id="UP001158049">
    <property type="component" value="Unassembled WGS sequence"/>
</dbReference>
<feature type="transmembrane region" description="Helical" evidence="1">
    <location>
        <begin position="21"/>
        <end position="41"/>
    </location>
</feature>
<keyword evidence="2" id="KW-0732">Signal</keyword>
<name>A0ABY1QJW8_9BURK</name>
<evidence type="ECO:0000313" key="4">
    <source>
        <dbReference type="Proteomes" id="UP001158049"/>
    </source>
</evidence>
<evidence type="ECO:0000313" key="3">
    <source>
        <dbReference type="EMBL" id="SMP72658.1"/>
    </source>
</evidence>
<evidence type="ECO:0000256" key="2">
    <source>
        <dbReference type="SAM" id="SignalP"/>
    </source>
</evidence>
<keyword evidence="1" id="KW-1133">Transmembrane helix</keyword>
<sequence length="163" mass="17461">MRNLSPNLKSLSASIAASAKFVSVATPTVVAAALLTSWFAFSQVEQVLVLSTKSAAAKADYAMTRSATINKVPLTAVGYEDARRIVSQGNPSVVVNLNKDKNALTVSVTDAALMPEWLYLISTMQAYQPGLMWNAEKICLKKCEGGEAAYAELKAFTQQVAIQ</sequence>
<keyword evidence="1" id="KW-0812">Transmembrane</keyword>
<protein>
    <submittedName>
        <fullName evidence="3">Uncharacterized protein</fullName>
    </submittedName>
</protein>
<accession>A0ABY1QJW8</accession>
<comment type="caution">
    <text evidence="3">The sequence shown here is derived from an EMBL/GenBank/DDBJ whole genome shotgun (WGS) entry which is preliminary data.</text>
</comment>
<feature type="signal peptide" evidence="2">
    <location>
        <begin position="1"/>
        <end position="19"/>
    </location>
</feature>
<feature type="chain" id="PRO_5046209905" evidence="2">
    <location>
        <begin position="20"/>
        <end position="163"/>
    </location>
</feature>
<keyword evidence="1" id="KW-0472">Membrane</keyword>
<organism evidence="3 4">
    <name type="scientific">Noviherbaspirillum suwonense</name>
    <dbReference type="NCBI Taxonomy" id="1224511"/>
    <lineage>
        <taxon>Bacteria</taxon>
        <taxon>Pseudomonadati</taxon>
        <taxon>Pseudomonadota</taxon>
        <taxon>Betaproteobacteria</taxon>
        <taxon>Burkholderiales</taxon>
        <taxon>Oxalobacteraceae</taxon>
        <taxon>Noviherbaspirillum</taxon>
    </lineage>
</organism>
<keyword evidence="4" id="KW-1185">Reference proteome</keyword>